<dbReference type="GO" id="GO:0005524">
    <property type="term" value="F:ATP binding"/>
    <property type="evidence" value="ECO:0007669"/>
    <property type="project" value="UniProtKB-KW"/>
</dbReference>
<dbReference type="Gene3D" id="1.20.58.1480">
    <property type="match status" value="1"/>
</dbReference>
<proteinExistence type="predicted"/>
<dbReference type="PANTHER" id="PTHR10046">
    <property type="entry name" value="ATP DEPENDENT LON PROTEASE FAMILY MEMBER"/>
    <property type="match status" value="1"/>
</dbReference>
<dbReference type="EMBL" id="BDQV01000067">
    <property type="protein sequence ID" value="GAY51078.1"/>
    <property type="molecule type" value="Genomic_DNA"/>
</dbReference>
<dbReference type="STRING" id="55188.A0A2H5PFF3"/>
<keyword evidence="2" id="KW-0547">Nucleotide-binding</keyword>
<dbReference type="Gene3D" id="3.40.50.300">
    <property type="entry name" value="P-loop containing nucleotide triphosphate hydrolases"/>
    <property type="match status" value="1"/>
</dbReference>
<dbReference type="InterPro" id="IPR015947">
    <property type="entry name" value="PUA-like_sf"/>
</dbReference>
<evidence type="ECO:0000256" key="4">
    <source>
        <dbReference type="ARBA" id="ARBA00022825"/>
    </source>
</evidence>
<dbReference type="NCBIfam" id="TIGR00763">
    <property type="entry name" value="lon"/>
    <property type="match status" value="1"/>
</dbReference>
<dbReference type="CDD" id="cd19500">
    <property type="entry name" value="RecA-like_Lon"/>
    <property type="match status" value="1"/>
</dbReference>
<name>A0A2H5PFF3_CITUN</name>
<protein>
    <recommendedName>
        <fullName evidence="8">Lon N-terminal domain-containing protein</fullName>
    </recommendedName>
</protein>
<gene>
    <name evidence="9" type="ORF">CUMW_131530</name>
</gene>
<evidence type="ECO:0000256" key="6">
    <source>
        <dbReference type="ARBA" id="ARBA00023140"/>
    </source>
</evidence>
<dbReference type="InterPro" id="IPR003111">
    <property type="entry name" value="Lon_prtase_N"/>
</dbReference>
<keyword evidence="6" id="KW-0576">Peroxisome</keyword>
<dbReference type="GO" id="GO:0006508">
    <property type="term" value="P:proteolysis"/>
    <property type="evidence" value="ECO:0007669"/>
    <property type="project" value="UniProtKB-KW"/>
</dbReference>
<dbReference type="FunFam" id="3.40.50.300:FF:000651">
    <property type="entry name" value="Lon protease homolog 2, peroxisomal"/>
    <property type="match status" value="1"/>
</dbReference>
<evidence type="ECO:0000256" key="1">
    <source>
        <dbReference type="ARBA" id="ARBA00022670"/>
    </source>
</evidence>
<evidence type="ECO:0000256" key="7">
    <source>
        <dbReference type="SAM" id="MobiDB-lite"/>
    </source>
</evidence>
<dbReference type="FunFam" id="1.20.58.1480:FF:000005">
    <property type="entry name" value="Lon protease homolog 2, peroxisomal"/>
    <property type="match status" value="1"/>
</dbReference>
<keyword evidence="5" id="KW-0067">ATP-binding</keyword>
<keyword evidence="10" id="KW-1185">Reference proteome</keyword>
<evidence type="ECO:0000259" key="8">
    <source>
        <dbReference type="PROSITE" id="PS51787"/>
    </source>
</evidence>
<dbReference type="GO" id="GO:0016887">
    <property type="term" value="F:ATP hydrolysis activity"/>
    <property type="evidence" value="ECO:0007669"/>
    <property type="project" value="InterPro"/>
</dbReference>
<sequence length="567" mass="63484">MTESVELPNRLGILPFRNKVLLPGAIIRIRCTSPSSVKLVEQELWQREEKGLIGILPVRDAGADTSVGPTVSQGGVGGDSSERASKVQVGASDGKNQQEVIHWHNRGVAARALHLSRGVEKPSGRVTYIVVLEGLCRFSVQELSTRGTYYTARISSLEMTKIEMEQVEQDPDFIALSRQFKATAMELISVLEQKQKTGGRTKVLLETVPIHKLADIFVASFEISFEEQLVMLDSVDLKVRLSKATELVDRHLQSIRVAEKITQKVEGQLSKSQKEFLLRQQMRAIKEELGDNDDDEDDLVALERKMQSAGMPSNIWKHVQKELRRLKKMQPQQPGYTSSRVYLELIADLPWEKASEEIDLDLKAAKERLDSDHYGLVRVKQRIIEYLAVRKLKPDARGPVLCFVGPPGVGKTSLASSIASALGRKFIRISLGGVKDEADIRGHRRTYIGSMPGRLIDGLKRVGVCNPVMLLDEIDKTGSDVRGDPASALLEVLDPEQNKTFNDHYLNVPFDLFKGDFLCNCKQGGSHPPPLLDRMEVIELPGYTPEEKLRIAMRHLIPRVLVIQWRI</sequence>
<dbReference type="GO" id="GO:0030163">
    <property type="term" value="P:protein catabolic process"/>
    <property type="evidence" value="ECO:0007669"/>
    <property type="project" value="InterPro"/>
</dbReference>
<dbReference type="InterPro" id="IPR027065">
    <property type="entry name" value="Lon_Prtase"/>
</dbReference>
<dbReference type="GO" id="GO:0004176">
    <property type="term" value="F:ATP-dependent peptidase activity"/>
    <property type="evidence" value="ECO:0007669"/>
    <property type="project" value="InterPro"/>
</dbReference>
<feature type="domain" description="Lon N-terminal" evidence="8">
    <location>
        <begin position="11"/>
        <end position="252"/>
    </location>
</feature>
<dbReference type="InterPro" id="IPR027417">
    <property type="entry name" value="P-loop_NTPase"/>
</dbReference>
<reference evidence="9 10" key="1">
    <citation type="journal article" date="2017" name="Front. Genet.">
        <title>Draft sequencing of the heterozygous diploid genome of Satsuma (Citrus unshiu Marc.) using a hybrid assembly approach.</title>
        <authorList>
            <person name="Shimizu T."/>
            <person name="Tanizawa Y."/>
            <person name="Mochizuki T."/>
            <person name="Nagasaki H."/>
            <person name="Yoshioka T."/>
            <person name="Toyoda A."/>
            <person name="Fujiyama A."/>
            <person name="Kaminuma E."/>
            <person name="Nakamura Y."/>
        </authorList>
    </citation>
    <scope>NUCLEOTIDE SEQUENCE [LARGE SCALE GENOMIC DNA]</scope>
    <source>
        <strain evidence="10">cv. Miyagawa wase</strain>
    </source>
</reference>
<dbReference type="InterPro" id="IPR003959">
    <property type="entry name" value="ATPase_AAA_core"/>
</dbReference>
<accession>A0A2H5PFF3</accession>
<evidence type="ECO:0000256" key="3">
    <source>
        <dbReference type="ARBA" id="ARBA00022801"/>
    </source>
</evidence>
<evidence type="ECO:0000313" key="9">
    <source>
        <dbReference type="EMBL" id="GAY51078.1"/>
    </source>
</evidence>
<dbReference type="FunFam" id="1.20.5.5270:FF:000002">
    <property type="entry name" value="Lon protease homolog"/>
    <property type="match status" value="1"/>
</dbReference>
<comment type="caution">
    <text evidence="9">The sequence shown here is derived from an EMBL/GenBank/DDBJ whole genome shotgun (WGS) entry which is preliminary data.</text>
</comment>
<evidence type="ECO:0000256" key="2">
    <source>
        <dbReference type="ARBA" id="ARBA00022741"/>
    </source>
</evidence>
<dbReference type="SUPFAM" id="SSF52540">
    <property type="entry name" value="P-loop containing nucleoside triphosphate hydrolases"/>
    <property type="match status" value="1"/>
</dbReference>
<dbReference type="PROSITE" id="PS51787">
    <property type="entry name" value="LON_N"/>
    <property type="match status" value="1"/>
</dbReference>
<feature type="region of interest" description="Disordered" evidence="7">
    <location>
        <begin position="64"/>
        <end position="95"/>
    </location>
</feature>
<dbReference type="GO" id="GO:0004252">
    <property type="term" value="F:serine-type endopeptidase activity"/>
    <property type="evidence" value="ECO:0007669"/>
    <property type="project" value="InterPro"/>
</dbReference>
<dbReference type="SUPFAM" id="SSF88697">
    <property type="entry name" value="PUA domain-like"/>
    <property type="match status" value="1"/>
</dbReference>
<dbReference type="InterPro" id="IPR001270">
    <property type="entry name" value="ClpA/B"/>
</dbReference>
<dbReference type="SMART" id="SM00382">
    <property type="entry name" value="AAA"/>
    <property type="match status" value="1"/>
</dbReference>
<dbReference type="Pfam" id="PF00004">
    <property type="entry name" value="AAA"/>
    <property type="match status" value="1"/>
</dbReference>
<dbReference type="PRINTS" id="PR00300">
    <property type="entry name" value="CLPPROTEASEA"/>
</dbReference>
<dbReference type="InterPro" id="IPR004815">
    <property type="entry name" value="Lon_bac/euk-typ"/>
</dbReference>
<dbReference type="InterPro" id="IPR003593">
    <property type="entry name" value="AAA+_ATPase"/>
</dbReference>
<keyword evidence="4" id="KW-0720">Serine protease</keyword>
<dbReference type="Gene3D" id="1.20.5.5270">
    <property type="match status" value="1"/>
</dbReference>
<keyword evidence="1" id="KW-0645">Protease</keyword>
<dbReference type="Pfam" id="PF02190">
    <property type="entry name" value="LON_substr_bdg"/>
    <property type="match status" value="1"/>
</dbReference>
<evidence type="ECO:0000313" key="10">
    <source>
        <dbReference type="Proteomes" id="UP000236630"/>
    </source>
</evidence>
<evidence type="ECO:0000256" key="5">
    <source>
        <dbReference type="ARBA" id="ARBA00022840"/>
    </source>
</evidence>
<dbReference type="Gene3D" id="2.30.130.40">
    <property type="entry name" value="LON domain-like"/>
    <property type="match status" value="1"/>
</dbReference>
<organism evidence="9 10">
    <name type="scientific">Citrus unshiu</name>
    <name type="common">Satsuma mandarin</name>
    <name type="synonym">Citrus nobilis var. unshiu</name>
    <dbReference type="NCBI Taxonomy" id="55188"/>
    <lineage>
        <taxon>Eukaryota</taxon>
        <taxon>Viridiplantae</taxon>
        <taxon>Streptophyta</taxon>
        <taxon>Embryophyta</taxon>
        <taxon>Tracheophyta</taxon>
        <taxon>Spermatophyta</taxon>
        <taxon>Magnoliopsida</taxon>
        <taxon>eudicotyledons</taxon>
        <taxon>Gunneridae</taxon>
        <taxon>Pentapetalae</taxon>
        <taxon>rosids</taxon>
        <taxon>malvids</taxon>
        <taxon>Sapindales</taxon>
        <taxon>Rutaceae</taxon>
        <taxon>Aurantioideae</taxon>
        <taxon>Citrus</taxon>
    </lineage>
</organism>
<dbReference type="SMART" id="SM00464">
    <property type="entry name" value="LON"/>
    <property type="match status" value="1"/>
</dbReference>
<dbReference type="InterPro" id="IPR046336">
    <property type="entry name" value="Lon_prtase_N_sf"/>
</dbReference>
<keyword evidence="3" id="KW-0378">Hydrolase</keyword>
<dbReference type="Proteomes" id="UP000236630">
    <property type="component" value="Unassembled WGS sequence"/>
</dbReference>
<dbReference type="AlphaFoldDB" id="A0A2H5PFF3"/>